<dbReference type="InterPro" id="IPR032710">
    <property type="entry name" value="NTF2-like_dom_sf"/>
</dbReference>
<dbReference type="InterPro" id="IPR037401">
    <property type="entry name" value="SnoaL-like"/>
</dbReference>
<evidence type="ECO:0000313" key="2">
    <source>
        <dbReference type="EMBL" id="MBG6136253.1"/>
    </source>
</evidence>
<dbReference type="Pfam" id="PF12680">
    <property type="entry name" value="SnoaL_2"/>
    <property type="match status" value="1"/>
</dbReference>
<dbReference type="Gene3D" id="3.10.450.50">
    <property type="match status" value="1"/>
</dbReference>
<accession>A0A8J7GHB5</accession>
<evidence type="ECO:0000313" key="3">
    <source>
        <dbReference type="Proteomes" id="UP000622552"/>
    </source>
</evidence>
<organism evidence="2 3">
    <name type="scientific">Longispora fulva</name>
    <dbReference type="NCBI Taxonomy" id="619741"/>
    <lineage>
        <taxon>Bacteria</taxon>
        <taxon>Bacillati</taxon>
        <taxon>Actinomycetota</taxon>
        <taxon>Actinomycetes</taxon>
        <taxon>Micromonosporales</taxon>
        <taxon>Micromonosporaceae</taxon>
        <taxon>Longispora</taxon>
    </lineage>
</organism>
<keyword evidence="3" id="KW-1185">Reference proteome</keyword>
<dbReference type="Proteomes" id="UP000622552">
    <property type="component" value="Unassembled WGS sequence"/>
</dbReference>
<dbReference type="AlphaFoldDB" id="A0A8J7GHB5"/>
<gene>
    <name evidence="2" type="ORF">IW245_002447</name>
</gene>
<evidence type="ECO:0000259" key="1">
    <source>
        <dbReference type="Pfam" id="PF12680"/>
    </source>
</evidence>
<protein>
    <submittedName>
        <fullName evidence="2">Ketosteroid isomerase-like protein</fullName>
    </submittedName>
</protein>
<dbReference type="RefSeq" id="WP_231398773.1">
    <property type="nucleotide sequence ID" value="NZ_BONS01000039.1"/>
</dbReference>
<keyword evidence="2" id="KW-0413">Isomerase</keyword>
<reference evidence="2" key="1">
    <citation type="submission" date="2020-11" db="EMBL/GenBank/DDBJ databases">
        <title>Sequencing the genomes of 1000 actinobacteria strains.</title>
        <authorList>
            <person name="Klenk H.-P."/>
        </authorList>
    </citation>
    <scope>NUCLEOTIDE SEQUENCE</scope>
    <source>
        <strain evidence="2">DSM 45356</strain>
    </source>
</reference>
<proteinExistence type="predicted"/>
<sequence length="178" mass="19753">MITDGHGPCAPEAAADRADPTFFVARPEADRYGCPMLSPREVFLNLVNGVCEERWTDLPELYAEDTHISHPFDPYRSGPLLSRAAIQQHFTPPAGSTSPIKRRPVVTAVHETTDPEVIVAEFEYQGTVIASGEPFAIPCVFVMRIRDGKIVESRDYMDHVRSAQSRGTTEQLIQAITE</sequence>
<feature type="domain" description="SnoaL-like" evidence="1">
    <location>
        <begin position="52"/>
        <end position="152"/>
    </location>
</feature>
<name>A0A8J7GHB5_9ACTN</name>
<dbReference type="GO" id="GO:0016853">
    <property type="term" value="F:isomerase activity"/>
    <property type="evidence" value="ECO:0007669"/>
    <property type="project" value="UniProtKB-KW"/>
</dbReference>
<dbReference type="SUPFAM" id="SSF54427">
    <property type="entry name" value="NTF2-like"/>
    <property type="match status" value="1"/>
</dbReference>
<comment type="caution">
    <text evidence="2">The sequence shown here is derived from an EMBL/GenBank/DDBJ whole genome shotgun (WGS) entry which is preliminary data.</text>
</comment>
<dbReference type="EMBL" id="JADOUF010000001">
    <property type="protein sequence ID" value="MBG6136253.1"/>
    <property type="molecule type" value="Genomic_DNA"/>
</dbReference>